<accession>A0A414P047</accession>
<feature type="domain" description="CRISPR type III-associated protein" evidence="2">
    <location>
        <begin position="389"/>
        <end position="550"/>
    </location>
</feature>
<keyword evidence="1" id="KW-0051">Antiviral defense</keyword>
<sequence>MCASLQQIRRERFDMGGFRGNHGRQGNAAHATNVANERATAPYNFVSLPDKILPAELDAYHDALLGEDEAAIHSAFRSFLQEKGKLSGHIDLDIEALAPLFIGGNGVETFAPAGHAILPGSSIRGMVKNLIKIITCGSWHGDEDTNDRHIYYRCLMAPNGSPAWMVPLHNLYASKMNITLPNGQTGYRAKQGFLLKDKHGKYFVSPRTDSKESGRILIREYEKKFPDECPLLSRGSYVAWHGAKAYIITGSQPADKLVETQADYDALSPEAQQSSGKQHIRYFSLHDADWDVDHRIPVPDSVINDYVEDTKRNGVDLIEGKDKKTHETFYLTRDEARKRGAQIGDDIVSVIPCGYLEANGKVTAFGHGLCFRIPYDRDVMGAIPDTLKKDTIDFATALFGNTERWSSRLFFEDAEPVDGEVECYDTKWARPLLQPNPTSYQLYLTQDGRHPENPKHWDEAGGVKIRGYKLYWHTPISPWQIPKNETPNKNVSRQLTPIKRKSKFRSRIRFENLSAVELGALLMVFDLSGNGEKIAYKIGQAKSLGLGSIKIHSTFHLDQQDTYEQLFTDGRFQERKDKDDSSGYLAAFTTYVRDNGLERCWQETINEVVEMLDWDNAKKHGWPDKVASMSGNVQTGSVDDRFKHRSILPTVTEVYNG</sequence>
<proteinExistence type="predicted"/>
<evidence type="ECO:0000256" key="1">
    <source>
        <dbReference type="ARBA" id="ARBA00023118"/>
    </source>
</evidence>
<evidence type="ECO:0000259" key="2">
    <source>
        <dbReference type="Pfam" id="PF03787"/>
    </source>
</evidence>
<dbReference type="GO" id="GO:0051607">
    <property type="term" value="P:defense response to virus"/>
    <property type="evidence" value="ECO:0007669"/>
    <property type="project" value="UniProtKB-KW"/>
</dbReference>
<gene>
    <name evidence="3" type="ORF">DW674_01540</name>
</gene>
<organism evidence="3 4">
    <name type="scientific">Mitsuokella multacida</name>
    <dbReference type="NCBI Taxonomy" id="52226"/>
    <lineage>
        <taxon>Bacteria</taxon>
        <taxon>Bacillati</taxon>
        <taxon>Bacillota</taxon>
        <taxon>Negativicutes</taxon>
        <taxon>Selenomonadales</taxon>
        <taxon>Selenomonadaceae</taxon>
        <taxon>Mitsuokella</taxon>
    </lineage>
</organism>
<dbReference type="NCBIfam" id="TIGR03986">
    <property type="entry name" value="TIGR03986 family CRISPR-associated RAMP protein"/>
    <property type="match status" value="1"/>
</dbReference>
<dbReference type="InterPro" id="IPR023825">
    <property type="entry name" value="CRISPR-assoc_RAMP_BGP1436"/>
</dbReference>
<name>A0A414P047_9FIRM</name>
<protein>
    <submittedName>
        <fullName evidence="3">TIGR03986 family CRISPR-associated RAMP protein</fullName>
    </submittedName>
</protein>
<dbReference type="Pfam" id="PF03787">
    <property type="entry name" value="RAMPs"/>
    <property type="match status" value="1"/>
</dbReference>
<evidence type="ECO:0000313" key="4">
    <source>
        <dbReference type="Proteomes" id="UP000283442"/>
    </source>
</evidence>
<dbReference type="Proteomes" id="UP000283442">
    <property type="component" value="Unassembled WGS sequence"/>
</dbReference>
<dbReference type="OrthoDB" id="5362408at2"/>
<dbReference type="EMBL" id="QRHE01000001">
    <property type="protein sequence ID" value="RHF53566.1"/>
    <property type="molecule type" value="Genomic_DNA"/>
</dbReference>
<comment type="caution">
    <text evidence="3">The sequence shown here is derived from an EMBL/GenBank/DDBJ whole genome shotgun (WGS) entry which is preliminary data.</text>
</comment>
<dbReference type="AlphaFoldDB" id="A0A414P047"/>
<evidence type="ECO:0000313" key="3">
    <source>
        <dbReference type="EMBL" id="RHF53566.1"/>
    </source>
</evidence>
<dbReference type="InterPro" id="IPR005537">
    <property type="entry name" value="RAMP_III_fam"/>
</dbReference>
<reference evidence="3 4" key="1">
    <citation type="submission" date="2018-08" db="EMBL/GenBank/DDBJ databases">
        <title>A genome reference for cultivated species of the human gut microbiota.</title>
        <authorList>
            <person name="Zou Y."/>
            <person name="Xue W."/>
            <person name="Luo G."/>
        </authorList>
    </citation>
    <scope>NUCLEOTIDE SEQUENCE [LARGE SCALE GENOMIC DNA]</scope>
    <source>
        <strain evidence="3 4">AM25-21AC</strain>
    </source>
</reference>